<dbReference type="HOGENOM" id="CLU_041456_5_0_1"/>
<dbReference type="EnsemblProtists" id="EOD27696">
    <property type="protein sequence ID" value="EOD27696"/>
    <property type="gene ID" value="EMIHUDRAFT_64279"/>
</dbReference>
<dbReference type="Gene3D" id="2.60.120.620">
    <property type="entry name" value="q2cbj1_9rhob like domain"/>
    <property type="match status" value="1"/>
</dbReference>
<evidence type="ECO:0000313" key="8">
    <source>
        <dbReference type="Proteomes" id="UP000013827"/>
    </source>
</evidence>
<evidence type="ECO:0000256" key="2">
    <source>
        <dbReference type="ARBA" id="ARBA00022723"/>
    </source>
</evidence>
<dbReference type="OMA" id="FKPHRDG"/>
<dbReference type="GO" id="GO:0031418">
    <property type="term" value="F:L-ascorbic acid binding"/>
    <property type="evidence" value="ECO:0007669"/>
    <property type="project" value="InterPro"/>
</dbReference>
<evidence type="ECO:0000256" key="3">
    <source>
        <dbReference type="ARBA" id="ARBA00022964"/>
    </source>
</evidence>
<dbReference type="InterPro" id="IPR045054">
    <property type="entry name" value="P4HA-like"/>
</dbReference>
<dbReference type="PROSITE" id="PS51471">
    <property type="entry name" value="FE2OG_OXY"/>
    <property type="match status" value="1"/>
</dbReference>
<keyword evidence="3" id="KW-0223">Dioxygenase</keyword>
<dbReference type="InterPro" id="IPR006620">
    <property type="entry name" value="Pro_4_hyd_alph"/>
</dbReference>
<sequence length="298" mass="32963">MLRSVWSAPHVAAAAASLHRGRIEYQRGRHFELLAREPGSERPDLPIWVSSPHAIEYEPAAGPVVKHEVPGVRGAFVLSNVLSPRESEQLLRMSEAMGYTEDAPVSLGRRIRRNSNCVWIADDSVWLPVWRRIAPHLPPEAGGGRPAGLNQRWRLYRYGESDVFRLHTDGSWPGSAAGDGRVTRDAYGDRWSQMTLLLYLDDDYDGGETSFVVSEEGLPASAHAPGARVRSVRVARGSALLFYHGEHPLSMLHEGSLVSRGVKTIVRSDVLYTLLGRTLPDGDSAALPLEQPPRDELR</sequence>
<evidence type="ECO:0000256" key="1">
    <source>
        <dbReference type="ARBA" id="ARBA00001961"/>
    </source>
</evidence>
<dbReference type="InterPro" id="IPR005123">
    <property type="entry name" value="Oxoglu/Fe-dep_dioxygenase_dom"/>
</dbReference>
<proteinExistence type="predicted"/>
<accession>A0A0D3JW11</accession>
<name>A0A0D3JW11_EMIH1</name>
<dbReference type="PaxDb" id="2903-EOD27696"/>
<dbReference type="KEGG" id="ehx:EMIHUDRAFT_64279"/>
<dbReference type="PANTHER" id="PTHR10869:SF247">
    <property type="entry name" value="FE2OG DIOXYGENASE DOMAIN-CONTAINING PROTEIN"/>
    <property type="match status" value="1"/>
</dbReference>
<feature type="domain" description="Fe2OG dioxygenase" evidence="6">
    <location>
        <begin position="148"/>
        <end position="272"/>
    </location>
</feature>
<evidence type="ECO:0000256" key="5">
    <source>
        <dbReference type="ARBA" id="ARBA00023004"/>
    </source>
</evidence>
<comment type="cofactor">
    <cofactor evidence="1">
        <name>L-ascorbate</name>
        <dbReference type="ChEBI" id="CHEBI:38290"/>
    </cofactor>
</comment>
<dbReference type="AlphaFoldDB" id="A0A0D3JW11"/>
<evidence type="ECO:0000256" key="4">
    <source>
        <dbReference type="ARBA" id="ARBA00023002"/>
    </source>
</evidence>
<keyword evidence="4" id="KW-0560">Oxidoreductase</keyword>
<keyword evidence="8" id="KW-1185">Reference proteome</keyword>
<keyword evidence="2" id="KW-0479">Metal-binding</keyword>
<dbReference type="GeneID" id="17273242"/>
<reference evidence="8" key="1">
    <citation type="journal article" date="2013" name="Nature">
        <title>Pan genome of the phytoplankton Emiliania underpins its global distribution.</title>
        <authorList>
            <person name="Read B.A."/>
            <person name="Kegel J."/>
            <person name="Klute M.J."/>
            <person name="Kuo A."/>
            <person name="Lefebvre S.C."/>
            <person name="Maumus F."/>
            <person name="Mayer C."/>
            <person name="Miller J."/>
            <person name="Monier A."/>
            <person name="Salamov A."/>
            <person name="Young J."/>
            <person name="Aguilar M."/>
            <person name="Claverie J.M."/>
            <person name="Frickenhaus S."/>
            <person name="Gonzalez K."/>
            <person name="Herman E.K."/>
            <person name="Lin Y.C."/>
            <person name="Napier J."/>
            <person name="Ogata H."/>
            <person name="Sarno A.F."/>
            <person name="Shmutz J."/>
            <person name="Schroeder D."/>
            <person name="de Vargas C."/>
            <person name="Verret F."/>
            <person name="von Dassow P."/>
            <person name="Valentin K."/>
            <person name="Van de Peer Y."/>
            <person name="Wheeler G."/>
            <person name="Dacks J.B."/>
            <person name="Delwiche C.F."/>
            <person name="Dyhrman S.T."/>
            <person name="Glockner G."/>
            <person name="John U."/>
            <person name="Richards T."/>
            <person name="Worden A.Z."/>
            <person name="Zhang X."/>
            <person name="Grigoriev I.V."/>
            <person name="Allen A.E."/>
            <person name="Bidle K."/>
            <person name="Borodovsky M."/>
            <person name="Bowler C."/>
            <person name="Brownlee C."/>
            <person name="Cock J.M."/>
            <person name="Elias M."/>
            <person name="Gladyshev V.N."/>
            <person name="Groth M."/>
            <person name="Guda C."/>
            <person name="Hadaegh A."/>
            <person name="Iglesias-Rodriguez M.D."/>
            <person name="Jenkins J."/>
            <person name="Jones B.M."/>
            <person name="Lawson T."/>
            <person name="Leese F."/>
            <person name="Lindquist E."/>
            <person name="Lobanov A."/>
            <person name="Lomsadze A."/>
            <person name="Malik S.B."/>
            <person name="Marsh M.E."/>
            <person name="Mackinder L."/>
            <person name="Mock T."/>
            <person name="Mueller-Roeber B."/>
            <person name="Pagarete A."/>
            <person name="Parker M."/>
            <person name="Probert I."/>
            <person name="Quesneville H."/>
            <person name="Raines C."/>
            <person name="Rensing S.A."/>
            <person name="Riano-Pachon D.M."/>
            <person name="Richier S."/>
            <person name="Rokitta S."/>
            <person name="Shiraiwa Y."/>
            <person name="Soanes D.M."/>
            <person name="van der Giezen M."/>
            <person name="Wahlund T.M."/>
            <person name="Williams B."/>
            <person name="Wilson W."/>
            <person name="Wolfe G."/>
            <person name="Wurch L.L."/>
        </authorList>
    </citation>
    <scope>NUCLEOTIDE SEQUENCE</scope>
</reference>
<reference evidence="7" key="2">
    <citation type="submission" date="2024-10" db="UniProtKB">
        <authorList>
            <consortium name="EnsemblProtists"/>
        </authorList>
    </citation>
    <scope>IDENTIFICATION</scope>
</reference>
<dbReference type="GO" id="GO:0004656">
    <property type="term" value="F:procollagen-proline 4-dioxygenase activity"/>
    <property type="evidence" value="ECO:0007669"/>
    <property type="project" value="TreeGrafter"/>
</dbReference>
<dbReference type="eggNOG" id="ENOG502QW74">
    <property type="taxonomic scope" value="Eukaryota"/>
</dbReference>
<dbReference type="RefSeq" id="XP_005780125.1">
    <property type="nucleotide sequence ID" value="XM_005780068.1"/>
</dbReference>
<organism evidence="7 8">
    <name type="scientific">Emiliania huxleyi (strain CCMP1516)</name>
    <dbReference type="NCBI Taxonomy" id="280463"/>
    <lineage>
        <taxon>Eukaryota</taxon>
        <taxon>Haptista</taxon>
        <taxon>Haptophyta</taxon>
        <taxon>Prymnesiophyceae</taxon>
        <taxon>Isochrysidales</taxon>
        <taxon>Noelaerhabdaceae</taxon>
        <taxon>Emiliania</taxon>
    </lineage>
</organism>
<dbReference type="GO" id="GO:0005506">
    <property type="term" value="F:iron ion binding"/>
    <property type="evidence" value="ECO:0007669"/>
    <property type="project" value="InterPro"/>
</dbReference>
<dbReference type="Proteomes" id="UP000013827">
    <property type="component" value="Unassembled WGS sequence"/>
</dbReference>
<dbReference type="PANTHER" id="PTHR10869">
    <property type="entry name" value="PROLYL 4-HYDROXYLASE ALPHA SUBUNIT"/>
    <property type="match status" value="1"/>
</dbReference>
<evidence type="ECO:0000259" key="6">
    <source>
        <dbReference type="PROSITE" id="PS51471"/>
    </source>
</evidence>
<protein>
    <recommendedName>
        <fullName evidence="6">Fe2OG dioxygenase domain-containing protein</fullName>
    </recommendedName>
</protein>
<evidence type="ECO:0000313" key="7">
    <source>
        <dbReference type="EnsemblProtists" id="EOD27696"/>
    </source>
</evidence>
<dbReference type="SMART" id="SM00702">
    <property type="entry name" value="P4Hc"/>
    <property type="match status" value="1"/>
</dbReference>
<keyword evidence="5" id="KW-0408">Iron</keyword>
<dbReference type="GO" id="GO:0005783">
    <property type="term" value="C:endoplasmic reticulum"/>
    <property type="evidence" value="ECO:0007669"/>
    <property type="project" value="TreeGrafter"/>
</dbReference>